<feature type="compositionally biased region" description="Basic and acidic residues" evidence="1">
    <location>
        <begin position="98"/>
        <end position="109"/>
    </location>
</feature>
<reference evidence="3 4" key="1">
    <citation type="journal article" date="2023" name="Mol. Biol. Evol.">
        <title>Genomics of Secondarily Temperate Adaptation in the Only Non-Antarctic Icefish.</title>
        <authorList>
            <person name="Rivera-Colon A.G."/>
            <person name="Rayamajhi N."/>
            <person name="Minhas B.F."/>
            <person name="Madrigal G."/>
            <person name="Bilyk K.T."/>
            <person name="Yoon V."/>
            <person name="Hune M."/>
            <person name="Gregory S."/>
            <person name="Cheng C.H.C."/>
            <person name="Catchen J.M."/>
        </authorList>
    </citation>
    <scope>NUCLEOTIDE SEQUENCE [LARGE SCALE GENOMIC DNA]</scope>
    <source>
        <strain evidence="3">JC2023a</strain>
    </source>
</reference>
<proteinExistence type="predicted"/>
<feature type="compositionally biased region" description="Polar residues" evidence="1">
    <location>
        <begin position="156"/>
        <end position="179"/>
    </location>
</feature>
<gene>
    <name evidence="3" type="ORF">CesoFtcFv8_022786</name>
</gene>
<comment type="caution">
    <text evidence="3">The sequence shown here is derived from an EMBL/GenBank/DDBJ whole genome shotgun (WGS) entry which is preliminary data.</text>
</comment>
<protein>
    <submittedName>
        <fullName evidence="3">Uncharacterized protein</fullName>
    </submittedName>
</protein>
<evidence type="ECO:0000256" key="1">
    <source>
        <dbReference type="SAM" id="MobiDB-lite"/>
    </source>
</evidence>
<keyword evidence="2" id="KW-0812">Transmembrane</keyword>
<evidence type="ECO:0000313" key="4">
    <source>
        <dbReference type="Proteomes" id="UP001335648"/>
    </source>
</evidence>
<feature type="transmembrane region" description="Helical" evidence="2">
    <location>
        <begin position="71"/>
        <end position="92"/>
    </location>
</feature>
<dbReference type="Proteomes" id="UP001335648">
    <property type="component" value="Unassembled WGS sequence"/>
</dbReference>
<keyword evidence="2" id="KW-1133">Transmembrane helix</keyword>
<keyword evidence="2" id="KW-0472">Membrane</keyword>
<accession>A0AAN8B7G6</accession>
<evidence type="ECO:0000256" key="2">
    <source>
        <dbReference type="SAM" id="Phobius"/>
    </source>
</evidence>
<dbReference type="EMBL" id="JAULUE010002064">
    <property type="protein sequence ID" value="KAK5879691.1"/>
    <property type="molecule type" value="Genomic_DNA"/>
</dbReference>
<name>A0AAN8B7G6_9TELE</name>
<feature type="region of interest" description="Disordered" evidence="1">
    <location>
        <begin position="98"/>
        <end position="186"/>
    </location>
</feature>
<feature type="compositionally biased region" description="Polar residues" evidence="1">
    <location>
        <begin position="130"/>
        <end position="147"/>
    </location>
</feature>
<dbReference type="AlphaFoldDB" id="A0AAN8B7G6"/>
<keyword evidence="4" id="KW-1185">Reference proteome</keyword>
<evidence type="ECO:0000313" key="3">
    <source>
        <dbReference type="EMBL" id="KAK5879691.1"/>
    </source>
</evidence>
<organism evidence="3 4">
    <name type="scientific">Champsocephalus esox</name>
    <name type="common">pike icefish</name>
    <dbReference type="NCBI Taxonomy" id="159716"/>
    <lineage>
        <taxon>Eukaryota</taxon>
        <taxon>Metazoa</taxon>
        <taxon>Chordata</taxon>
        <taxon>Craniata</taxon>
        <taxon>Vertebrata</taxon>
        <taxon>Euteleostomi</taxon>
        <taxon>Actinopterygii</taxon>
        <taxon>Neopterygii</taxon>
        <taxon>Teleostei</taxon>
        <taxon>Neoteleostei</taxon>
        <taxon>Acanthomorphata</taxon>
        <taxon>Eupercaria</taxon>
        <taxon>Perciformes</taxon>
        <taxon>Notothenioidei</taxon>
        <taxon>Channichthyidae</taxon>
        <taxon>Champsocephalus</taxon>
    </lineage>
</organism>
<sequence>MTILHHGRQELVGGEFESQLLKCNVTDTKTGATLLCGAGRQSSCQKTGGTSRGINIPHPEKKGAPKGPVEWWWYIVAAVGLAALLIVIAAVIRWKKTKGDRPRTDDRIEQGLNPAGPENTADREEDVSYASVSYRKNSGGSSRAQGQSKEEDDLVTYSTVKAPSSSSAGVSTDPSSLYATVNKPAK</sequence>
<feature type="region of interest" description="Disordered" evidence="1">
    <location>
        <begin position="46"/>
        <end position="65"/>
    </location>
</feature>